<evidence type="ECO:0000313" key="2">
    <source>
        <dbReference type="Proteomes" id="UP000198211"/>
    </source>
</evidence>
<evidence type="ECO:0000313" key="1">
    <source>
        <dbReference type="EMBL" id="OWY93118.1"/>
    </source>
</evidence>
<proteinExistence type="predicted"/>
<comment type="caution">
    <text evidence="1">The sequence shown here is derived from an EMBL/GenBank/DDBJ whole genome shotgun (WGS) entry which is preliminary data.</text>
</comment>
<organism evidence="1 2">
    <name type="scientific">Phytophthora megakarya</name>
    <dbReference type="NCBI Taxonomy" id="4795"/>
    <lineage>
        <taxon>Eukaryota</taxon>
        <taxon>Sar</taxon>
        <taxon>Stramenopiles</taxon>
        <taxon>Oomycota</taxon>
        <taxon>Peronosporomycetes</taxon>
        <taxon>Peronosporales</taxon>
        <taxon>Peronosporaceae</taxon>
        <taxon>Phytophthora</taxon>
    </lineage>
</organism>
<accession>A0A225UJF3</accession>
<dbReference type="EMBL" id="NBNE01016678">
    <property type="protein sequence ID" value="OWY93118.1"/>
    <property type="molecule type" value="Genomic_DNA"/>
</dbReference>
<dbReference type="STRING" id="4795.A0A225UJF3"/>
<dbReference type="OrthoDB" id="121647at2759"/>
<evidence type="ECO:0008006" key="3">
    <source>
        <dbReference type="Google" id="ProtNLM"/>
    </source>
</evidence>
<gene>
    <name evidence="1" type="ORF">PHMEG_00037603</name>
</gene>
<dbReference type="AlphaFoldDB" id="A0A225UJF3"/>
<name>A0A225UJF3_9STRA</name>
<sequence length="160" mass="18723">MVQFLLEMLRGDLDLTLRQLTDMLEGHSGVGVLVQRVKNHVDAACFMLNQMHKEPQYKNTLLNKEKCRDYLVQLQDEHGLVYFETRFGSNRYANTNEFITKLLRHVHLERELLLSDVVLVLDNAPFHCRAEQVIETLLRLDPYSPILTPVENDSRHLSHR</sequence>
<reference evidence="2" key="1">
    <citation type="submission" date="2017-03" db="EMBL/GenBank/DDBJ databases">
        <title>Phytopthora megakarya and P. palmivora, two closely related causual agents of cacao black pod achieved similar genome size and gene model numbers by different mechanisms.</title>
        <authorList>
            <person name="Ali S."/>
            <person name="Shao J."/>
            <person name="Larry D.J."/>
            <person name="Kronmiller B."/>
            <person name="Shen D."/>
            <person name="Strem M.D."/>
            <person name="Melnick R.L."/>
            <person name="Guiltinan M.J."/>
            <person name="Tyler B.M."/>
            <person name="Meinhardt L.W."/>
            <person name="Bailey B.A."/>
        </authorList>
    </citation>
    <scope>NUCLEOTIDE SEQUENCE [LARGE SCALE GENOMIC DNA]</scope>
    <source>
        <strain evidence="2">zdho120</strain>
    </source>
</reference>
<dbReference type="Proteomes" id="UP000198211">
    <property type="component" value="Unassembled WGS sequence"/>
</dbReference>
<keyword evidence="2" id="KW-1185">Reference proteome</keyword>
<protein>
    <recommendedName>
        <fullName evidence="3">Tc1-like transposase DDE domain-containing protein</fullName>
    </recommendedName>
</protein>